<sequence>MLNIRLILLILIFTSVVSIEKVALAEDVKVNPQSFHYKIDYKELYQFLGISKEEYNSEWKKGKTITEIAKSNAIAPTELITFFGELQFTALNEALTKRAINKDFYYNYAISHMEEDIMQVINQNPNRRRSDKKVMYNHDSIKVDELIQKVDFNVLLPNKLLIDNYTLEIKTYPEWENDTFTKVRLHYMDNEDNSLLLGIEQRKISDDYSGDSFQGSEETVNINGHKGYFKTFSNAAGGILTWKQEGTLVEMDSNLFNKKEMIEIANSMKVVK</sequence>
<protein>
    <recommendedName>
        <fullName evidence="3">DUF4367 domain-containing protein</fullName>
    </recommendedName>
</protein>
<dbReference type="RefSeq" id="WP_052011301.1">
    <property type="nucleotide sequence ID" value="NZ_JBJOSA010000007.1"/>
</dbReference>
<comment type="caution">
    <text evidence="1">The sequence shown here is derived from an EMBL/GenBank/DDBJ whole genome shotgun (WGS) entry which is preliminary data.</text>
</comment>
<organism evidence="1 2">
    <name type="scientific">Rossellomorea oryzaecorticis</name>
    <dbReference type="NCBI Taxonomy" id="1396505"/>
    <lineage>
        <taxon>Bacteria</taxon>
        <taxon>Bacillati</taxon>
        <taxon>Bacillota</taxon>
        <taxon>Bacilli</taxon>
        <taxon>Bacillales</taxon>
        <taxon>Bacillaceae</taxon>
        <taxon>Rossellomorea</taxon>
    </lineage>
</organism>
<dbReference type="EMBL" id="JBJOSA010000007">
    <property type="protein sequence ID" value="MFL8937203.1"/>
    <property type="molecule type" value="Genomic_DNA"/>
</dbReference>
<dbReference type="Proteomes" id="UP001628668">
    <property type="component" value="Unassembled WGS sequence"/>
</dbReference>
<evidence type="ECO:0008006" key="3">
    <source>
        <dbReference type="Google" id="ProtNLM"/>
    </source>
</evidence>
<evidence type="ECO:0000313" key="1">
    <source>
        <dbReference type="EMBL" id="MFL8937203.1"/>
    </source>
</evidence>
<evidence type="ECO:0000313" key="2">
    <source>
        <dbReference type="Proteomes" id="UP001628668"/>
    </source>
</evidence>
<keyword evidence="2" id="KW-1185">Reference proteome</keyword>
<reference evidence="1 2" key="1">
    <citation type="submission" date="2024-12" db="EMBL/GenBank/DDBJ databases">
        <authorList>
            <person name="Li X."/>
            <person name="Zhang D."/>
        </authorList>
    </citation>
    <scope>NUCLEOTIDE SEQUENCE [LARGE SCALE GENOMIC DNA]</scope>
    <source>
        <strain evidence="1 2">JCM19602</strain>
    </source>
</reference>
<gene>
    <name evidence="1" type="ORF">ACKA06_10420</name>
</gene>
<name>A0ABW8VRN8_9BACI</name>
<accession>A0ABW8VRN8</accession>
<proteinExistence type="predicted"/>